<reference evidence="1" key="1">
    <citation type="submission" date="2018-02" db="EMBL/GenBank/DDBJ databases">
        <title>Rhizophora mucronata_Transcriptome.</title>
        <authorList>
            <person name="Meera S.P."/>
            <person name="Sreeshan A."/>
            <person name="Augustine A."/>
        </authorList>
    </citation>
    <scope>NUCLEOTIDE SEQUENCE</scope>
    <source>
        <tissue evidence="1">Leaf</tissue>
    </source>
</reference>
<organism evidence="1">
    <name type="scientific">Rhizophora mucronata</name>
    <name type="common">Asiatic mangrove</name>
    <dbReference type="NCBI Taxonomy" id="61149"/>
    <lineage>
        <taxon>Eukaryota</taxon>
        <taxon>Viridiplantae</taxon>
        <taxon>Streptophyta</taxon>
        <taxon>Embryophyta</taxon>
        <taxon>Tracheophyta</taxon>
        <taxon>Spermatophyta</taxon>
        <taxon>Magnoliopsida</taxon>
        <taxon>eudicotyledons</taxon>
        <taxon>Gunneridae</taxon>
        <taxon>Pentapetalae</taxon>
        <taxon>rosids</taxon>
        <taxon>fabids</taxon>
        <taxon>Malpighiales</taxon>
        <taxon>Rhizophoraceae</taxon>
        <taxon>Rhizophora</taxon>
    </lineage>
</organism>
<dbReference type="AlphaFoldDB" id="A0A2P2ISA2"/>
<protein>
    <submittedName>
        <fullName evidence="1">Cyclic nucleotide-gated ion channel 5 family protein</fullName>
    </submittedName>
</protein>
<accession>A0A2P2ISA2</accession>
<dbReference type="EMBL" id="GGEC01003607">
    <property type="protein sequence ID" value="MBW84090.1"/>
    <property type="molecule type" value="Transcribed_RNA"/>
</dbReference>
<name>A0A2P2ISA2_RHIMU</name>
<proteinExistence type="predicted"/>
<evidence type="ECO:0000313" key="1">
    <source>
        <dbReference type="EMBL" id="MBW84090.1"/>
    </source>
</evidence>
<sequence length="62" mass="6921">MTVLWPRHQNLLISAEISKPQSASGKPIKKHNRGFASCSVPKIDSVEQTFKEVSEQQKACII</sequence>